<dbReference type="AlphaFoldDB" id="A0A0K2RXT7"/>
<evidence type="ECO:0000259" key="3">
    <source>
        <dbReference type="Pfam" id="PF01478"/>
    </source>
</evidence>
<dbReference type="GO" id="GO:0006465">
    <property type="term" value="P:signal peptide processing"/>
    <property type="evidence" value="ECO:0007669"/>
    <property type="project" value="TreeGrafter"/>
</dbReference>
<dbReference type="GO" id="GO:0005886">
    <property type="term" value="C:plasma membrane"/>
    <property type="evidence" value="ECO:0007669"/>
    <property type="project" value="TreeGrafter"/>
</dbReference>
<sequence length="175" mass="18845">MLAELSRLYNAGGASVIAALVLGSYLLYFLWCALRLWRIDVREHRLPHRILIPLAIATYTALPVSLLFAGRPADIWRVIGAGLVLWFCYGLLRILSFGALGRGDVKLAGILGGVLGYLSWANLGWASLVTFLAGGLVSLALVLFTKARGSTRIAFGPFMLLGALVALAAPAYSLW</sequence>
<reference evidence="5" key="1">
    <citation type="submission" date="2015-08" db="EMBL/GenBank/DDBJ databases">
        <title>Complete genome sequence of Rothia mucilaginosa strain NUM-Rm6536.</title>
        <authorList>
            <person name="Nambu T."/>
        </authorList>
    </citation>
    <scope>NUCLEOTIDE SEQUENCE [LARGE SCALE GENOMIC DNA]</scope>
    <source>
        <strain evidence="5">NUM-Rm6536</strain>
    </source>
</reference>
<dbReference type="PATRIC" id="fig|43675.28.peg.421"/>
<evidence type="ECO:0000256" key="2">
    <source>
        <dbReference type="SAM" id="Phobius"/>
    </source>
</evidence>
<evidence type="ECO:0000313" key="4">
    <source>
        <dbReference type="EMBL" id="BAS19666.1"/>
    </source>
</evidence>
<feature type="transmembrane region" description="Helical" evidence="2">
    <location>
        <begin position="75"/>
        <end position="92"/>
    </location>
</feature>
<dbReference type="Proteomes" id="UP000066203">
    <property type="component" value="Chromosome"/>
</dbReference>
<dbReference type="EMBL" id="AP014938">
    <property type="protein sequence ID" value="BAS19666.1"/>
    <property type="molecule type" value="Genomic_DNA"/>
</dbReference>
<feature type="domain" description="Prepilin type IV endopeptidase peptidase" evidence="3">
    <location>
        <begin position="28"/>
        <end position="137"/>
    </location>
</feature>
<keyword evidence="2" id="KW-0472">Membrane</keyword>
<protein>
    <submittedName>
        <fullName evidence="4">Leader peptidase</fullName>
    </submittedName>
</protein>
<dbReference type="InterPro" id="IPR050882">
    <property type="entry name" value="Prepilin_peptidase/N-MTase"/>
</dbReference>
<evidence type="ECO:0000256" key="1">
    <source>
        <dbReference type="ARBA" id="ARBA00005801"/>
    </source>
</evidence>
<keyword evidence="2" id="KW-0812">Transmembrane</keyword>
<accession>A0A0K2RXT7</accession>
<gene>
    <name evidence="4" type="ORF">RM6536_0419</name>
</gene>
<evidence type="ECO:0000313" key="5">
    <source>
        <dbReference type="Proteomes" id="UP000066203"/>
    </source>
</evidence>
<comment type="similarity">
    <text evidence="1">Belongs to the peptidase A24 family.</text>
</comment>
<keyword evidence="2" id="KW-1133">Transmembrane helix</keyword>
<feature type="transmembrane region" description="Helical" evidence="2">
    <location>
        <begin position="153"/>
        <end position="172"/>
    </location>
</feature>
<proteinExistence type="inferred from homology"/>
<dbReference type="PANTHER" id="PTHR30487:SF0">
    <property type="entry name" value="PREPILIN LEADER PEPTIDASE_N-METHYLTRANSFERASE-RELATED"/>
    <property type="match status" value="1"/>
</dbReference>
<feature type="transmembrane region" description="Helical" evidence="2">
    <location>
        <begin position="126"/>
        <end position="144"/>
    </location>
</feature>
<dbReference type="GO" id="GO:0004190">
    <property type="term" value="F:aspartic-type endopeptidase activity"/>
    <property type="evidence" value="ECO:0007669"/>
    <property type="project" value="InterPro"/>
</dbReference>
<name>A0A0K2RXT7_9MICC</name>
<dbReference type="RefSeq" id="WP_060823850.1">
    <property type="nucleotide sequence ID" value="NZ_AP014938.1"/>
</dbReference>
<dbReference type="PANTHER" id="PTHR30487">
    <property type="entry name" value="TYPE 4 PREPILIN-LIKE PROTEINS LEADER PEPTIDE-PROCESSING ENZYME"/>
    <property type="match status" value="1"/>
</dbReference>
<organism evidence="4">
    <name type="scientific">Rothia mucilaginosa</name>
    <dbReference type="NCBI Taxonomy" id="43675"/>
    <lineage>
        <taxon>Bacteria</taxon>
        <taxon>Bacillati</taxon>
        <taxon>Actinomycetota</taxon>
        <taxon>Actinomycetes</taxon>
        <taxon>Micrococcales</taxon>
        <taxon>Micrococcaceae</taxon>
        <taxon>Rothia</taxon>
    </lineage>
</organism>
<feature type="transmembrane region" description="Helical" evidence="2">
    <location>
        <begin position="49"/>
        <end position="69"/>
    </location>
</feature>
<feature type="transmembrane region" description="Helical" evidence="2">
    <location>
        <begin position="12"/>
        <end position="37"/>
    </location>
</feature>
<dbReference type="Pfam" id="PF01478">
    <property type="entry name" value="Peptidase_A24"/>
    <property type="match status" value="1"/>
</dbReference>
<dbReference type="InterPro" id="IPR000045">
    <property type="entry name" value="Prepilin_IV_endopep_pep"/>
</dbReference>